<evidence type="ECO:0000313" key="2">
    <source>
        <dbReference type="Proteomes" id="UP000032141"/>
    </source>
</evidence>
<sequence>MVMQPLRDLLNVHFRTQAGEAAADQEDKMVVPPRKEHGYDEGIKDCDKAVERGRKFSSGYKLAAKALTRE</sequence>
<dbReference type="STRING" id="109376.A0A0D3BI59"/>
<accession>A0A0D3BI59</accession>
<dbReference type="Proteomes" id="UP000032141">
    <property type="component" value="Chromosome C3"/>
</dbReference>
<dbReference type="InterPro" id="IPR011990">
    <property type="entry name" value="TPR-like_helical_dom_sf"/>
</dbReference>
<protein>
    <submittedName>
        <fullName evidence="1">Uncharacterized protein</fullName>
    </submittedName>
</protein>
<proteinExistence type="predicted"/>
<dbReference type="Gramene" id="Bo3g138720.1">
    <property type="protein sequence ID" value="Bo3g138720.1"/>
    <property type="gene ID" value="Bo3g138720"/>
</dbReference>
<dbReference type="EnsemblPlants" id="Bo3g138720.1">
    <property type="protein sequence ID" value="Bo3g138720.1"/>
    <property type="gene ID" value="Bo3g138720"/>
</dbReference>
<organism evidence="1 2">
    <name type="scientific">Brassica oleracea var. oleracea</name>
    <dbReference type="NCBI Taxonomy" id="109376"/>
    <lineage>
        <taxon>Eukaryota</taxon>
        <taxon>Viridiplantae</taxon>
        <taxon>Streptophyta</taxon>
        <taxon>Embryophyta</taxon>
        <taxon>Tracheophyta</taxon>
        <taxon>Spermatophyta</taxon>
        <taxon>Magnoliopsida</taxon>
        <taxon>eudicotyledons</taxon>
        <taxon>Gunneridae</taxon>
        <taxon>Pentapetalae</taxon>
        <taxon>rosids</taxon>
        <taxon>malvids</taxon>
        <taxon>Brassicales</taxon>
        <taxon>Brassicaceae</taxon>
        <taxon>Brassiceae</taxon>
        <taxon>Brassica</taxon>
    </lineage>
</organism>
<reference evidence="1" key="2">
    <citation type="submission" date="2015-03" db="UniProtKB">
        <authorList>
            <consortium name="EnsemblPlants"/>
        </authorList>
    </citation>
    <scope>IDENTIFICATION</scope>
</reference>
<dbReference type="HOGENOM" id="CLU_2761282_0_0_1"/>
<dbReference type="SUPFAM" id="SSF48452">
    <property type="entry name" value="TPR-like"/>
    <property type="match status" value="1"/>
</dbReference>
<name>A0A0D3BI59_BRAOL</name>
<reference evidence="1 2" key="1">
    <citation type="journal article" date="2014" name="Genome Biol.">
        <title>Transcriptome and methylome profiling reveals relics of genome dominance in the mesopolyploid Brassica oleracea.</title>
        <authorList>
            <person name="Parkin I.A."/>
            <person name="Koh C."/>
            <person name="Tang H."/>
            <person name="Robinson S.J."/>
            <person name="Kagale S."/>
            <person name="Clarke W.E."/>
            <person name="Town C.D."/>
            <person name="Nixon J."/>
            <person name="Krishnakumar V."/>
            <person name="Bidwell S.L."/>
            <person name="Denoeud F."/>
            <person name="Belcram H."/>
            <person name="Links M.G."/>
            <person name="Just J."/>
            <person name="Clarke C."/>
            <person name="Bender T."/>
            <person name="Huebert T."/>
            <person name="Mason A.S."/>
            <person name="Pires J.C."/>
            <person name="Barker G."/>
            <person name="Moore J."/>
            <person name="Walley P.G."/>
            <person name="Manoli S."/>
            <person name="Batley J."/>
            <person name="Edwards D."/>
            <person name="Nelson M.N."/>
            <person name="Wang X."/>
            <person name="Paterson A.H."/>
            <person name="King G."/>
            <person name="Bancroft I."/>
            <person name="Chalhoub B."/>
            <person name="Sharpe A.G."/>
        </authorList>
    </citation>
    <scope>NUCLEOTIDE SEQUENCE</scope>
    <source>
        <strain evidence="1 2">cv. TO1000</strain>
    </source>
</reference>
<evidence type="ECO:0000313" key="1">
    <source>
        <dbReference type="EnsemblPlants" id="Bo3g138720.1"/>
    </source>
</evidence>
<dbReference type="AlphaFoldDB" id="A0A0D3BI59"/>
<keyword evidence="2" id="KW-1185">Reference proteome</keyword>